<dbReference type="AlphaFoldDB" id="A0A834XSP9"/>
<organism evidence="2 3">
    <name type="scientific">Aphidius gifuensis</name>
    <name type="common">Parasitoid wasp</name>
    <dbReference type="NCBI Taxonomy" id="684658"/>
    <lineage>
        <taxon>Eukaryota</taxon>
        <taxon>Metazoa</taxon>
        <taxon>Ecdysozoa</taxon>
        <taxon>Arthropoda</taxon>
        <taxon>Hexapoda</taxon>
        <taxon>Insecta</taxon>
        <taxon>Pterygota</taxon>
        <taxon>Neoptera</taxon>
        <taxon>Endopterygota</taxon>
        <taxon>Hymenoptera</taxon>
        <taxon>Apocrita</taxon>
        <taxon>Ichneumonoidea</taxon>
        <taxon>Braconidae</taxon>
        <taxon>Aphidiinae</taxon>
        <taxon>Aphidius</taxon>
    </lineage>
</organism>
<feature type="region of interest" description="Disordered" evidence="1">
    <location>
        <begin position="230"/>
        <end position="249"/>
    </location>
</feature>
<feature type="compositionally biased region" description="Basic residues" evidence="1">
    <location>
        <begin position="335"/>
        <end position="353"/>
    </location>
</feature>
<proteinExistence type="predicted"/>
<evidence type="ECO:0000313" key="2">
    <source>
        <dbReference type="EMBL" id="KAF7991180.1"/>
    </source>
</evidence>
<evidence type="ECO:0000313" key="3">
    <source>
        <dbReference type="Proteomes" id="UP000639338"/>
    </source>
</evidence>
<feature type="compositionally biased region" description="Acidic residues" evidence="1">
    <location>
        <begin position="62"/>
        <end position="79"/>
    </location>
</feature>
<feature type="region of interest" description="Disordered" evidence="1">
    <location>
        <begin position="1"/>
        <end position="25"/>
    </location>
</feature>
<comment type="caution">
    <text evidence="2">The sequence shown here is derived from an EMBL/GenBank/DDBJ whole genome shotgun (WGS) entry which is preliminary data.</text>
</comment>
<dbReference type="PANTHER" id="PTHR10773">
    <property type="entry name" value="DNA-DIRECTED RNA POLYMERASES I, II, AND III SUBUNIT RPABC2"/>
    <property type="match status" value="1"/>
</dbReference>
<dbReference type="Proteomes" id="UP000639338">
    <property type="component" value="Unassembled WGS sequence"/>
</dbReference>
<name>A0A834XSP9_APHGI</name>
<keyword evidence="3" id="KW-1185">Reference proteome</keyword>
<reference evidence="2 3" key="1">
    <citation type="submission" date="2020-08" db="EMBL/GenBank/DDBJ databases">
        <title>Aphidius gifuensis genome sequencing and assembly.</title>
        <authorList>
            <person name="Du Z."/>
        </authorList>
    </citation>
    <scope>NUCLEOTIDE SEQUENCE [LARGE SCALE GENOMIC DNA]</scope>
    <source>
        <strain evidence="2">YNYX2018</strain>
        <tissue evidence="2">Adults</tissue>
    </source>
</reference>
<accession>A0A834XSP9</accession>
<feature type="compositionally biased region" description="Basic and acidic residues" evidence="1">
    <location>
        <begin position="80"/>
        <end position="98"/>
    </location>
</feature>
<evidence type="ECO:0000256" key="1">
    <source>
        <dbReference type="SAM" id="MobiDB-lite"/>
    </source>
</evidence>
<protein>
    <submittedName>
        <fullName evidence="2">Uncharacterized protein</fullName>
    </submittedName>
</protein>
<dbReference type="OrthoDB" id="434783at2759"/>
<feature type="region of interest" description="Disordered" evidence="1">
    <location>
        <begin position="332"/>
        <end position="353"/>
    </location>
</feature>
<sequence length="353" mass="40694">METTVDCRNNQSSGEQSNSESPDSELECVDMPICALWWRENTDFEINDVNNTNDIETVVLDESTDNSDDLIEQVDPIEIDSDKKSRPRDSGPRVKQPENWKVNVKKIARLKGEEYIGKGGKIVPAKLMGPPCDCRMLCSEKVSEKIRNQLHEVFWKTCNWEQRKQYIAMSVKESPKKRTRVPGKKKEETRRQVTLTYSLIVDNENITVCKTMFLRTFSLSEKFVRHAMEKKRTSPGGIIGPDQRGRHTPITKKSEKVKNLVREHINSFPTDNIRDKNGKKYLDSTLNIATMHKLYVQKSINDGVPSCDIVKESYYREMFKNEFNLGFKPLPVARNNKKPPKKIKRLNKKPSAS</sequence>
<gene>
    <name evidence="2" type="ORF">HCN44_002742</name>
</gene>
<feature type="compositionally biased region" description="Low complexity" evidence="1">
    <location>
        <begin position="9"/>
        <end position="21"/>
    </location>
</feature>
<dbReference type="EMBL" id="JACMRX010000004">
    <property type="protein sequence ID" value="KAF7991180.1"/>
    <property type="molecule type" value="Genomic_DNA"/>
</dbReference>
<dbReference type="PANTHER" id="PTHR10773:SF19">
    <property type="match status" value="1"/>
</dbReference>
<feature type="region of interest" description="Disordered" evidence="1">
    <location>
        <begin position="60"/>
        <end position="98"/>
    </location>
</feature>